<sequence length="405" mass="44896">MVFIFNGMMETSTMTQKFRLMRILPLQISLGVFLAWLGLLMVQNGVVSAVPSGQEQQPGNAVCLGCHQQPGQTMTLPSGEQLYVSVDPAQFGKSAHARAGVACAVCHTDIFGYPHPQRSAQTIREYTLTYKDTCKLCHADKYALDSVHRQAFESGNENAPVCVDCHNPHTQVQVTDEQGNLIPEELGKSPEICAKCHNAIYEEYIQSVHGEAAQQGNPDVPVCITCHGLHKIEDPTTAKFRLASPKLCGDCHSNKEIMAKYGLSTDVYNTYVSDFHGTTVTLFEKTSPDQPTNKAVCYDCHGVHNIRRVDDPQAGLEIKQNMLVACQRCHPDANENFPDSWLSHYTPSPTKYPVVYYVNLFYRIFIPTVLGVMGVLVLSDAGRRISMAVRRRSKGQNQGSKEKTQ</sequence>
<feature type="transmembrane region" description="Helical" evidence="2">
    <location>
        <begin position="360"/>
        <end position="382"/>
    </location>
</feature>
<dbReference type="Pfam" id="PF14522">
    <property type="entry name" value="Cytochrome_C7"/>
    <property type="match status" value="1"/>
</dbReference>
<keyword evidence="2" id="KW-1133">Transmembrane helix</keyword>
<keyword evidence="2" id="KW-0472">Membrane</keyword>
<evidence type="ECO:0000313" key="4">
    <source>
        <dbReference type="EMBL" id="HCE16678.1"/>
    </source>
</evidence>
<dbReference type="STRING" id="229919.GCA_001050195_02434"/>
<dbReference type="Gene3D" id="3.90.10.10">
    <property type="entry name" value="Cytochrome C3"/>
    <property type="match status" value="1"/>
</dbReference>
<dbReference type="OrthoDB" id="9814800at2"/>
<dbReference type="PANTHER" id="PTHR35038">
    <property type="entry name" value="DISSIMILATORY SULFITE REDUCTASE SIRA"/>
    <property type="match status" value="1"/>
</dbReference>
<dbReference type="InterPro" id="IPR036280">
    <property type="entry name" value="Multihaem_cyt_sf"/>
</dbReference>
<dbReference type="InterPro" id="IPR051829">
    <property type="entry name" value="Multiheme_Cytochr_ET"/>
</dbReference>
<feature type="domain" description="Cytochrome c7-like" evidence="3">
    <location>
        <begin position="90"/>
        <end position="167"/>
    </location>
</feature>
<proteinExistence type="predicted"/>
<keyword evidence="1" id="KW-0732">Signal</keyword>
<accession>A0A3D1JFY7</accession>
<dbReference type="AlphaFoldDB" id="A0A3D1JFY7"/>
<evidence type="ECO:0000313" key="5">
    <source>
        <dbReference type="Proteomes" id="UP000264141"/>
    </source>
</evidence>
<comment type="caution">
    <text evidence="4">The sequence shown here is derived from an EMBL/GenBank/DDBJ whole genome shotgun (WGS) entry which is preliminary data.</text>
</comment>
<reference evidence="4 5" key="1">
    <citation type="journal article" date="2018" name="Nat. Biotechnol.">
        <title>A standardized bacterial taxonomy based on genome phylogeny substantially revises the tree of life.</title>
        <authorList>
            <person name="Parks D.H."/>
            <person name="Chuvochina M."/>
            <person name="Waite D.W."/>
            <person name="Rinke C."/>
            <person name="Skarshewski A."/>
            <person name="Chaumeil P.A."/>
            <person name="Hugenholtz P."/>
        </authorList>
    </citation>
    <scope>NUCLEOTIDE SEQUENCE [LARGE SCALE GENOMIC DNA]</scope>
    <source>
        <strain evidence="4">UBA8781</strain>
    </source>
</reference>
<dbReference type="InterPro" id="IPR029467">
    <property type="entry name" value="Cyt_c7-like"/>
</dbReference>
<dbReference type="SUPFAM" id="SSF48695">
    <property type="entry name" value="Multiheme cytochromes"/>
    <property type="match status" value="1"/>
</dbReference>
<evidence type="ECO:0000256" key="1">
    <source>
        <dbReference type="ARBA" id="ARBA00022729"/>
    </source>
</evidence>
<dbReference type="Proteomes" id="UP000264141">
    <property type="component" value="Unassembled WGS sequence"/>
</dbReference>
<keyword evidence="2" id="KW-0812">Transmembrane</keyword>
<dbReference type="Gene3D" id="1.10.780.10">
    <property type="entry name" value="Hydroxylamine Oxidoreductase, Chain A, domain 1"/>
    <property type="match status" value="2"/>
</dbReference>
<name>A0A3D1JFY7_9CHLR</name>
<protein>
    <recommendedName>
        <fullName evidence="3">Cytochrome c7-like domain-containing protein</fullName>
    </recommendedName>
</protein>
<gene>
    <name evidence="4" type="ORF">DEQ80_02345</name>
</gene>
<evidence type="ECO:0000256" key="2">
    <source>
        <dbReference type="SAM" id="Phobius"/>
    </source>
</evidence>
<evidence type="ECO:0000259" key="3">
    <source>
        <dbReference type="Pfam" id="PF14522"/>
    </source>
</evidence>
<dbReference type="GO" id="GO:0016491">
    <property type="term" value="F:oxidoreductase activity"/>
    <property type="evidence" value="ECO:0007669"/>
    <property type="project" value="TreeGrafter"/>
</dbReference>
<dbReference type="PANTHER" id="PTHR35038:SF6">
    <property type="entry name" value="SURFACE LOCALIZED DECAHEME CYTOCHROME C LIPOPROTEIN"/>
    <property type="match status" value="1"/>
</dbReference>
<dbReference type="EMBL" id="DPBP01000009">
    <property type="protein sequence ID" value="HCE16678.1"/>
    <property type="molecule type" value="Genomic_DNA"/>
</dbReference>
<organism evidence="4 5">
    <name type="scientific">Anaerolinea thermolimosa</name>
    <dbReference type="NCBI Taxonomy" id="229919"/>
    <lineage>
        <taxon>Bacteria</taxon>
        <taxon>Bacillati</taxon>
        <taxon>Chloroflexota</taxon>
        <taxon>Anaerolineae</taxon>
        <taxon>Anaerolineales</taxon>
        <taxon>Anaerolineaceae</taxon>
        <taxon>Anaerolinea</taxon>
    </lineage>
</organism>